<dbReference type="GO" id="GO:0061630">
    <property type="term" value="F:ubiquitin protein ligase activity"/>
    <property type="evidence" value="ECO:0007669"/>
    <property type="project" value="TreeGrafter"/>
</dbReference>
<evidence type="ECO:0000313" key="2">
    <source>
        <dbReference type="Proteomes" id="UP000595437"/>
    </source>
</evidence>
<dbReference type="Proteomes" id="UP000595437">
    <property type="component" value="Chromosome 6"/>
</dbReference>
<dbReference type="InterPro" id="IPR046336">
    <property type="entry name" value="Lon_prtase_N_sf"/>
</dbReference>
<dbReference type="PANTHER" id="PTHR23327:SF42">
    <property type="entry name" value="LON PEPTIDASE N-TERMINAL DOMAIN AND RING FINGER PROTEIN C14F5.10C"/>
    <property type="match status" value="1"/>
</dbReference>
<feature type="non-terminal residue" evidence="1">
    <location>
        <position position="449"/>
    </location>
</feature>
<dbReference type="EMBL" id="CP045895">
    <property type="protein sequence ID" value="QQP49394.1"/>
    <property type="molecule type" value="Genomic_DNA"/>
</dbReference>
<dbReference type="Gene3D" id="2.30.130.40">
    <property type="entry name" value="LON domain-like"/>
    <property type="match status" value="1"/>
</dbReference>
<dbReference type="InterPro" id="IPR011990">
    <property type="entry name" value="TPR-like_helical_dom_sf"/>
</dbReference>
<gene>
    <name evidence="1" type="ORF">FKW44_010051</name>
</gene>
<keyword evidence="2" id="KW-1185">Reference proteome</keyword>
<accession>A0A7T8HG66</accession>
<dbReference type="Gene3D" id="1.25.40.10">
    <property type="entry name" value="Tetratricopeptide repeat domain"/>
    <property type="match status" value="1"/>
</dbReference>
<sequence length="449" mass="50961">MGVSRATFWAKDYNDRGASQETCQLLSELDNHLEDSSYSWEEILSLGIYLLRHSSEGRKTVLSSLRVRSMDPGNYNADPWTCADCWGLCLGLLSQCGVFCGREPNPNSNVLINDLVHKYWTPSSKPHPSKSRAMISSRKGHLNALEVYSEAVRLNPIDASIRNNPEVAIKLRPNWTKAYYRKSAALCALDREEEAFKTLYQCLILDKDPSVLIQNELCSLLTHMNLSYQEEVDEKTLKILERFPALKAKQRESKQVVHMIKDASQSIEKFLRGAVCPRRLPVDPQSWTPRTTSCLDRFLDHKPLCALCKFDLADFLATRNGASCEFIVQSLRRLLPDAYDERKKLHEQETRDLIGKETLFLCVPWDFLPFHTMIRRCMETGTREFGMCPPGTSNAPGQKHQILPDGRSIVGTVGGRRFHVLSRSSRDGYSVANVEFLVDEAITDEDVIA</sequence>
<dbReference type="InterPro" id="IPR015947">
    <property type="entry name" value="PUA-like_sf"/>
</dbReference>
<dbReference type="SUPFAM" id="SSF48452">
    <property type="entry name" value="TPR-like"/>
    <property type="match status" value="1"/>
</dbReference>
<organism evidence="1 2">
    <name type="scientific">Caligus rogercresseyi</name>
    <name type="common">Sea louse</name>
    <dbReference type="NCBI Taxonomy" id="217165"/>
    <lineage>
        <taxon>Eukaryota</taxon>
        <taxon>Metazoa</taxon>
        <taxon>Ecdysozoa</taxon>
        <taxon>Arthropoda</taxon>
        <taxon>Crustacea</taxon>
        <taxon>Multicrustacea</taxon>
        <taxon>Hexanauplia</taxon>
        <taxon>Copepoda</taxon>
        <taxon>Siphonostomatoida</taxon>
        <taxon>Caligidae</taxon>
        <taxon>Caligus</taxon>
    </lineage>
</organism>
<name>A0A7T8HG66_CALRO</name>
<dbReference type="SUPFAM" id="SSF88697">
    <property type="entry name" value="PUA domain-like"/>
    <property type="match status" value="1"/>
</dbReference>
<reference evidence="2" key="1">
    <citation type="submission" date="2021-01" db="EMBL/GenBank/DDBJ databases">
        <title>Caligus Genome Assembly.</title>
        <authorList>
            <person name="Gallardo-Escarate C."/>
        </authorList>
    </citation>
    <scope>NUCLEOTIDE SEQUENCE [LARGE SCALE GENOMIC DNA]</scope>
</reference>
<dbReference type="PANTHER" id="PTHR23327">
    <property type="entry name" value="RING FINGER PROTEIN 127"/>
    <property type="match status" value="1"/>
</dbReference>
<proteinExistence type="predicted"/>
<protein>
    <submittedName>
        <fullName evidence="1">LON peptidase Nterminal domain and ring finger 3</fullName>
    </submittedName>
</protein>
<dbReference type="AlphaFoldDB" id="A0A7T8HG66"/>
<dbReference type="OrthoDB" id="264917at2759"/>
<evidence type="ECO:0000313" key="1">
    <source>
        <dbReference type="EMBL" id="QQP49394.1"/>
    </source>
</evidence>